<comment type="caution">
    <text evidence="10">The sequence shown here is derived from an EMBL/GenBank/DDBJ whole genome shotgun (WGS) entry which is preliminary data.</text>
</comment>
<evidence type="ECO:0008006" key="12">
    <source>
        <dbReference type="Google" id="ProtNLM"/>
    </source>
</evidence>
<protein>
    <recommendedName>
        <fullName evidence="12">Protein-serine/threonine phosphatase</fullName>
    </recommendedName>
</protein>
<dbReference type="PROSITE" id="PS50106">
    <property type="entry name" value="PDZ"/>
    <property type="match status" value="1"/>
</dbReference>
<dbReference type="InterPro" id="IPR001296">
    <property type="entry name" value="Glyco_trans_1"/>
</dbReference>
<dbReference type="SMART" id="SM00220">
    <property type="entry name" value="S_TKc"/>
    <property type="match status" value="1"/>
</dbReference>
<evidence type="ECO:0000256" key="5">
    <source>
        <dbReference type="SAM" id="MobiDB-lite"/>
    </source>
</evidence>
<dbReference type="Pfam" id="PF00069">
    <property type="entry name" value="Pkinase"/>
    <property type="match status" value="1"/>
</dbReference>
<dbReference type="InterPro" id="IPR001932">
    <property type="entry name" value="PPM-type_phosphatase-like_dom"/>
</dbReference>
<name>A0A9W7B785_9STRA</name>
<dbReference type="SUPFAM" id="SSF81606">
    <property type="entry name" value="PP2C-like"/>
    <property type="match status" value="1"/>
</dbReference>
<evidence type="ECO:0000313" key="10">
    <source>
        <dbReference type="EMBL" id="GMH80875.1"/>
    </source>
</evidence>
<feature type="binding site" evidence="4">
    <location>
        <position position="455"/>
    </location>
    <ligand>
        <name>ATP</name>
        <dbReference type="ChEBI" id="CHEBI:30616"/>
    </ligand>
</feature>
<dbReference type="SUPFAM" id="SSF56112">
    <property type="entry name" value="Protein kinase-like (PK-like)"/>
    <property type="match status" value="1"/>
</dbReference>
<dbReference type="PROSITE" id="PS50011">
    <property type="entry name" value="PROTEIN_KINASE_DOM"/>
    <property type="match status" value="1"/>
</dbReference>
<evidence type="ECO:0000256" key="4">
    <source>
        <dbReference type="PROSITE-ProRule" id="PRU10141"/>
    </source>
</evidence>
<evidence type="ECO:0000256" key="2">
    <source>
        <dbReference type="ARBA" id="ARBA00022741"/>
    </source>
</evidence>
<dbReference type="OrthoDB" id="10264738at2759"/>
<keyword evidence="1" id="KW-0328">Glycosyltransferase</keyword>
<evidence type="ECO:0000259" key="7">
    <source>
        <dbReference type="PROSITE" id="PS50011"/>
    </source>
</evidence>
<keyword evidence="2 4" id="KW-0547">Nucleotide-binding</keyword>
<dbReference type="GO" id="GO:0005524">
    <property type="term" value="F:ATP binding"/>
    <property type="evidence" value="ECO:0007669"/>
    <property type="project" value="UniProtKB-UniRule"/>
</dbReference>
<evidence type="ECO:0000313" key="11">
    <source>
        <dbReference type="Proteomes" id="UP001165085"/>
    </source>
</evidence>
<dbReference type="Proteomes" id="UP001165085">
    <property type="component" value="Unassembled WGS sequence"/>
</dbReference>
<dbReference type="PANTHER" id="PTHR47992">
    <property type="entry name" value="PROTEIN PHOSPHATASE"/>
    <property type="match status" value="1"/>
</dbReference>
<feature type="domain" description="PPM-type phosphatase" evidence="9">
    <location>
        <begin position="859"/>
        <end position="1144"/>
    </location>
</feature>
<evidence type="ECO:0000259" key="8">
    <source>
        <dbReference type="PROSITE" id="PS50106"/>
    </source>
</evidence>
<dbReference type="CDD" id="cd00143">
    <property type="entry name" value="PP2Cc"/>
    <property type="match status" value="1"/>
</dbReference>
<dbReference type="AlphaFoldDB" id="A0A9W7B785"/>
<sequence length="1156" mass="126375">MRPSFQATALLVIRLLLSLLPSPSSPLSSFLFLFQFLYLVSSSEPFCETRPLIVILETPLLTSNSYALVGGNLALALNRRSDVDLIIHKLDNYDSSWKDQPNELLWGAEDGSALEGIDRIYADDVITGTADLTIRVTIDFGPPLFPSHNLLILATTEHGYLSHLAITGPETPLSTSWVSKDLVAPSQWAADGFLQSGVPLSSLHVVPHGVSSSFFPLSPEARSSSRDQLGWSSSFVFLHVSSLTSNKNPEILIHAFSKLTSRFSNVKLIIKGNEDLYSSSSRLESSSVSSLYLSLLESNHLHYIGLQTSQAVIALYHQSSDCYLSPYSYEGFNLPVLESMSTGTPVITSSGGSTDDFVTSEYGYKIKTDESRTLKYSKVKSGGVNIPGYPEDEFYEEVEVRELLVDEDDLYEKMSLSSPTGVTLTSDILGSGSYGTVYRGLMGGERGDPREVAVKIIPQEMEGEKVIKARHYMKIERKVNEVLFREGRGGSSPHLVKYWGSIKDGQIEGLVFDVVPSAIPLTDPDILSHLDPPDLLKQLLSLLLPLHDSSLVHRDIKPSNILYSPSTKTLKVIDLGSAASTSISLNPFKPKPLKPHSSKVAISPTFCAPETFIDLRTSPQTFDIFSTSLLYLCIIFKLNSDPSSMSSFRAQLEANSFDLNMWLQEQLKSTVLKREIIEGLETMNSETWKLNCQMLNSSPSKRPTTEDCLLTLSKLTGSNFGGEEVDMLGRGFIRGAGKCRLPVNPKEYRKVVSHFDSSKPLGLVLEEDENGSVMVTKITSKSQADKTGRVKVGDELTRVGGRGVEGYDTAVEFIRECPSRILSLEFVREGGEGGGTTKEEEGGGGGGLGTGKFRSSNQLIGSHSTRGRRQYNEDTVVRKKVRTPSSDFVVGGVFDGHGGSAASQFCEAEFIKRLEEALMEDDKDPVKKLEGTWGDIVETYMETCEGEGCKAEYDSIFGIVKGYLTSSTMSSGTTATIGIFSNDKCHLLNCGDSRACLYSSNGDLKSRTIDHRPDSITEMERLTVGGFPPPVCTAGGNARINVPLKDGTWQYAISRSLEGAPECLKSGIISSPTIHTHVGVQKSDFLVVATDGIWDVFDNETAGLFVANMLSEKILTVDEICERLCGEAKRLGSQDNCSAVILLPDFSVRFNFVANF</sequence>
<dbReference type="InterPro" id="IPR017441">
    <property type="entry name" value="Protein_kinase_ATP_BS"/>
</dbReference>
<feature type="domain" description="PDZ" evidence="8">
    <location>
        <begin position="750"/>
        <end position="821"/>
    </location>
</feature>
<keyword evidence="11" id="KW-1185">Reference proteome</keyword>
<keyword evidence="3 4" id="KW-0067">ATP-binding</keyword>
<gene>
    <name evidence="10" type="ORF">TrST_g10819</name>
</gene>
<dbReference type="SMART" id="SM00228">
    <property type="entry name" value="PDZ"/>
    <property type="match status" value="1"/>
</dbReference>
<evidence type="ECO:0000256" key="1">
    <source>
        <dbReference type="ARBA" id="ARBA00022676"/>
    </source>
</evidence>
<dbReference type="Gene3D" id="3.30.200.20">
    <property type="entry name" value="Phosphorylase Kinase, domain 1"/>
    <property type="match status" value="1"/>
</dbReference>
<dbReference type="EMBL" id="BRXY01000251">
    <property type="protein sequence ID" value="GMH80875.1"/>
    <property type="molecule type" value="Genomic_DNA"/>
</dbReference>
<dbReference type="SMART" id="SM00332">
    <property type="entry name" value="PP2Cc"/>
    <property type="match status" value="1"/>
</dbReference>
<evidence type="ECO:0000256" key="6">
    <source>
        <dbReference type="SAM" id="SignalP"/>
    </source>
</evidence>
<feature type="region of interest" description="Disordered" evidence="5">
    <location>
        <begin position="829"/>
        <end position="872"/>
    </location>
</feature>
<dbReference type="GO" id="GO:0016757">
    <property type="term" value="F:glycosyltransferase activity"/>
    <property type="evidence" value="ECO:0007669"/>
    <property type="project" value="UniProtKB-KW"/>
</dbReference>
<dbReference type="InterPro" id="IPR011009">
    <property type="entry name" value="Kinase-like_dom_sf"/>
</dbReference>
<accession>A0A9W7B785</accession>
<dbReference type="SUPFAM" id="SSF53756">
    <property type="entry name" value="UDP-Glycosyltransferase/glycogen phosphorylase"/>
    <property type="match status" value="1"/>
</dbReference>
<dbReference type="GO" id="GO:0004722">
    <property type="term" value="F:protein serine/threonine phosphatase activity"/>
    <property type="evidence" value="ECO:0007669"/>
    <property type="project" value="InterPro"/>
</dbReference>
<dbReference type="GO" id="GO:0004672">
    <property type="term" value="F:protein kinase activity"/>
    <property type="evidence" value="ECO:0007669"/>
    <property type="project" value="InterPro"/>
</dbReference>
<feature type="signal peptide" evidence="6">
    <location>
        <begin position="1"/>
        <end position="42"/>
    </location>
</feature>
<feature type="compositionally biased region" description="Polar residues" evidence="5">
    <location>
        <begin position="853"/>
        <end position="864"/>
    </location>
</feature>
<dbReference type="PROSITE" id="PS51746">
    <property type="entry name" value="PPM_2"/>
    <property type="match status" value="1"/>
</dbReference>
<dbReference type="InterPro" id="IPR008271">
    <property type="entry name" value="Ser/Thr_kinase_AS"/>
</dbReference>
<dbReference type="Pfam" id="PF00595">
    <property type="entry name" value="PDZ"/>
    <property type="match status" value="1"/>
</dbReference>
<dbReference type="InterPro" id="IPR036457">
    <property type="entry name" value="PPM-type-like_dom_sf"/>
</dbReference>
<feature type="compositionally biased region" description="Basic and acidic residues" evidence="5">
    <location>
        <begin position="829"/>
        <end position="841"/>
    </location>
</feature>
<organism evidence="10 11">
    <name type="scientific">Triparma strigata</name>
    <dbReference type="NCBI Taxonomy" id="1606541"/>
    <lineage>
        <taxon>Eukaryota</taxon>
        <taxon>Sar</taxon>
        <taxon>Stramenopiles</taxon>
        <taxon>Ochrophyta</taxon>
        <taxon>Bolidophyceae</taxon>
        <taxon>Parmales</taxon>
        <taxon>Triparmaceae</taxon>
        <taxon>Triparma</taxon>
    </lineage>
</organism>
<keyword evidence="6" id="KW-0732">Signal</keyword>
<dbReference type="SUPFAM" id="SSF50156">
    <property type="entry name" value="PDZ domain-like"/>
    <property type="match status" value="1"/>
</dbReference>
<dbReference type="InterPro" id="IPR015655">
    <property type="entry name" value="PP2C"/>
</dbReference>
<proteinExistence type="predicted"/>
<dbReference type="Gene3D" id="2.30.42.10">
    <property type="match status" value="1"/>
</dbReference>
<dbReference type="Pfam" id="PF00534">
    <property type="entry name" value="Glycos_transf_1"/>
    <property type="match status" value="1"/>
</dbReference>
<keyword evidence="1" id="KW-0808">Transferase</keyword>
<dbReference type="PROSITE" id="PS00107">
    <property type="entry name" value="PROTEIN_KINASE_ATP"/>
    <property type="match status" value="1"/>
</dbReference>
<dbReference type="Gene3D" id="1.10.510.10">
    <property type="entry name" value="Transferase(Phosphotransferase) domain 1"/>
    <property type="match status" value="1"/>
</dbReference>
<evidence type="ECO:0000259" key="9">
    <source>
        <dbReference type="PROSITE" id="PS51746"/>
    </source>
</evidence>
<dbReference type="Pfam" id="PF00481">
    <property type="entry name" value="PP2C"/>
    <property type="match status" value="1"/>
</dbReference>
<dbReference type="InterPro" id="IPR036034">
    <property type="entry name" value="PDZ_sf"/>
</dbReference>
<evidence type="ECO:0000256" key="3">
    <source>
        <dbReference type="ARBA" id="ARBA00022840"/>
    </source>
</evidence>
<dbReference type="Gene3D" id="3.40.50.2000">
    <property type="entry name" value="Glycogen Phosphorylase B"/>
    <property type="match status" value="1"/>
</dbReference>
<dbReference type="Gene3D" id="3.60.40.10">
    <property type="entry name" value="PPM-type phosphatase domain"/>
    <property type="match status" value="1"/>
</dbReference>
<dbReference type="InterPro" id="IPR001478">
    <property type="entry name" value="PDZ"/>
</dbReference>
<feature type="chain" id="PRO_5040898863" description="Protein-serine/threonine phosphatase" evidence="6">
    <location>
        <begin position="43"/>
        <end position="1156"/>
    </location>
</feature>
<reference evidence="11" key="1">
    <citation type="journal article" date="2023" name="Commun. Biol.">
        <title>Genome analysis of Parmales, the sister group of diatoms, reveals the evolutionary specialization of diatoms from phago-mixotrophs to photoautotrophs.</title>
        <authorList>
            <person name="Ban H."/>
            <person name="Sato S."/>
            <person name="Yoshikawa S."/>
            <person name="Yamada K."/>
            <person name="Nakamura Y."/>
            <person name="Ichinomiya M."/>
            <person name="Sato N."/>
            <person name="Blanc-Mathieu R."/>
            <person name="Endo H."/>
            <person name="Kuwata A."/>
            <person name="Ogata H."/>
        </authorList>
    </citation>
    <scope>NUCLEOTIDE SEQUENCE [LARGE SCALE GENOMIC DNA]</scope>
    <source>
        <strain evidence="11">NIES 3701</strain>
    </source>
</reference>
<dbReference type="InterPro" id="IPR000719">
    <property type="entry name" value="Prot_kinase_dom"/>
</dbReference>
<feature type="domain" description="Protein kinase" evidence="7">
    <location>
        <begin position="423"/>
        <end position="715"/>
    </location>
</feature>
<dbReference type="CDD" id="cd00136">
    <property type="entry name" value="PDZ_canonical"/>
    <property type="match status" value="1"/>
</dbReference>
<dbReference type="PROSITE" id="PS00108">
    <property type="entry name" value="PROTEIN_KINASE_ST"/>
    <property type="match status" value="1"/>
</dbReference>